<evidence type="ECO:0000313" key="6">
    <source>
        <dbReference type="EMBL" id="OIN56457.1"/>
    </source>
</evidence>
<dbReference type="PROSITE" id="PS51257">
    <property type="entry name" value="PROKAR_LIPOPROTEIN"/>
    <property type="match status" value="1"/>
</dbReference>
<dbReference type="Gene3D" id="2.102.10.10">
    <property type="entry name" value="Rieske [2Fe-2S] iron-sulphur domain"/>
    <property type="match status" value="1"/>
</dbReference>
<gene>
    <name evidence="6" type="ORF">BLX24_24870</name>
</gene>
<name>A0A1S2VCG5_9BACT</name>
<dbReference type="AlphaFoldDB" id="A0A1S2VCG5"/>
<dbReference type="PROSITE" id="PS51296">
    <property type="entry name" value="RIESKE"/>
    <property type="match status" value="1"/>
</dbReference>
<evidence type="ECO:0000313" key="7">
    <source>
        <dbReference type="Proteomes" id="UP000181790"/>
    </source>
</evidence>
<protein>
    <recommendedName>
        <fullName evidence="5">Rieske domain-containing protein</fullName>
    </recommendedName>
</protein>
<evidence type="ECO:0000256" key="2">
    <source>
        <dbReference type="ARBA" id="ARBA00022723"/>
    </source>
</evidence>
<evidence type="ECO:0000256" key="4">
    <source>
        <dbReference type="ARBA" id="ARBA00023014"/>
    </source>
</evidence>
<dbReference type="SUPFAM" id="SSF50022">
    <property type="entry name" value="ISP domain"/>
    <property type="match status" value="1"/>
</dbReference>
<organism evidence="6 7">
    <name type="scientific">Arsenicibacter rosenii</name>
    <dbReference type="NCBI Taxonomy" id="1750698"/>
    <lineage>
        <taxon>Bacteria</taxon>
        <taxon>Pseudomonadati</taxon>
        <taxon>Bacteroidota</taxon>
        <taxon>Cytophagia</taxon>
        <taxon>Cytophagales</taxon>
        <taxon>Spirosomataceae</taxon>
        <taxon>Arsenicibacter</taxon>
    </lineage>
</organism>
<evidence type="ECO:0000256" key="3">
    <source>
        <dbReference type="ARBA" id="ARBA00023004"/>
    </source>
</evidence>
<dbReference type="EMBL" id="MORL01000023">
    <property type="protein sequence ID" value="OIN56457.1"/>
    <property type="molecule type" value="Genomic_DNA"/>
</dbReference>
<evidence type="ECO:0000256" key="1">
    <source>
        <dbReference type="ARBA" id="ARBA00022714"/>
    </source>
</evidence>
<keyword evidence="3" id="KW-0408">Iron</keyword>
<keyword evidence="1" id="KW-0001">2Fe-2S</keyword>
<proteinExistence type="predicted"/>
<comment type="caution">
    <text evidence="6">The sequence shown here is derived from an EMBL/GenBank/DDBJ whole genome shotgun (WGS) entry which is preliminary data.</text>
</comment>
<feature type="domain" description="Rieske" evidence="5">
    <location>
        <begin position="39"/>
        <end position="124"/>
    </location>
</feature>
<sequence length="135" mass="14954">MSRYEFLKSLGLGGAALMVLLTSCRQEEVVKPEGPVDFELDMESPDNAVLRMKGGYVVANGVVVARTFHGLLVAATRTCSHQKNNTVVFQDNEFYCPVHGARFDNKGVGLNDYGKKGLRVYKIMPLPDNKIRVFS</sequence>
<accession>A0A1S2VCG5</accession>
<keyword evidence="2" id="KW-0479">Metal-binding</keyword>
<dbReference type="Pfam" id="PF00355">
    <property type="entry name" value="Rieske"/>
    <property type="match status" value="1"/>
</dbReference>
<dbReference type="InterPro" id="IPR036922">
    <property type="entry name" value="Rieske_2Fe-2S_sf"/>
</dbReference>
<reference evidence="6 7" key="1">
    <citation type="submission" date="2016-10" db="EMBL/GenBank/DDBJ databases">
        <title>Arsenicibacter rosenii gen. nov., sp. nov., an efficient arsenic-methylating bacterium isolated from an arsenic-contaminated paddy soil.</title>
        <authorList>
            <person name="Huang K."/>
        </authorList>
    </citation>
    <scope>NUCLEOTIDE SEQUENCE [LARGE SCALE GENOMIC DNA]</scope>
    <source>
        <strain evidence="6 7">SM-1</strain>
    </source>
</reference>
<dbReference type="InterPro" id="IPR017941">
    <property type="entry name" value="Rieske_2Fe-2S"/>
</dbReference>
<dbReference type="GO" id="GO:0051537">
    <property type="term" value="F:2 iron, 2 sulfur cluster binding"/>
    <property type="evidence" value="ECO:0007669"/>
    <property type="project" value="UniProtKB-KW"/>
</dbReference>
<evidence type="ECO:0000259" key="5">
    <source>
        <dbReference type="PROSITE" id="PS51296"/>
    </source>
</evidence>
<keyword evidence="4" id="KW-0411">Iron-sulfur</keyword>
<dbReference type="GO" id="GO:0046872">
    <property type="term" value="F:metal ion binding"/>
    <property type="evidence" value="ECO:0007669"/>
    <property type="project" value="UniProtKB-KW"/>
</dbReference>
<dbReference type="OrthoDB" id="165343at2"/>
<keyword evidence="7" id="KW-1185">Reference proteome</keyword>
<dbReference type="Proteomes" id="UP000181790">
    <property type="component" value="Unassembled WGS sequence"/>
</dbReference>